<comment type="caution">
    <text evidence="2">The sequence shown here is derived from an EMBL/GenBank/DDBJ whole genome shotgun (WGS) entry which is preliminary data.</text>
</comment>
<reference evidence="2 3" key="1">
    <citation type="journal article" date="2024" name="J Genomics">
        <title>Draft genome sequencing and assembly of Favolaschia claudopus CIRM-BRFM 2984 isolated from oak limbs.</title>
        <authorList>
            <person name="Navarro D."/>
            <person name="Drula E."/>
            <person name="Chaduli D."/>
            <person name="Cazenave R."/>
            <person name="Ahrendt S."/>
            <person name="Wang J."/>
            <person name="Lipzen A."/>
            <person name="Daum C."/>
            <person name="Barry K."/>
            <person name="Grigoriev I.V."/>
            <person name="Favel A."/>
            <person name="Rosso M.N."/>
            <person name="Martin F."/>
        </authorList>
    </citation>
    <scope>NUCLEOTIDE SEQUENCE [LARGE SCALE GENOMIC DNA]</scope>
    <source>
        <strain evidence="2 3">CIRM-BRFM 2984</strain>
    </source>
</reference>
<dbReference type="AlphaFoldDB" id="A0AAW0AAG5"/>
<name>A0AAW0AAG5_9AGAR</name>
<proteinExistence type="predicted"/>
<feature type="region of interest" description="Disordered" evidence="1">
    <location>
        <begin position="304"/>
        <end position="324"/>
    </location>
</feature>
<accession>A0AAW0AAG5</accession>
<feature type="compositionally biased region" description="Low complexity" evidence="1">
    <location>
        <begin position="479"/>
        <end position="493"/>
    </location>
</feature>
<keyword evidence="3" id="KW-1185">Reference proteome</keyword>
<evidence type="ECO:0000256" key="1">
    <source>
        <dbReference type="SAM" id="MobiDB-lite"/>
    </source>
</evidence>
<sequence length="890" mass="99450">GHFIQRASIFTVHCGNTQFMMELPLREERPGFDPTSEDPEGEFRRISWIHHTMPYLMFLPAQDPFEGPLFQRLSVTAHHGRSSLQQPLPIRHSTMIAKKSGEWKNLEFSMHAVLVAMRREFPNHKELLKGFLFAKLPSKHGFIKTFESTPALVKAIRHARDAFLPLMAAITMMFVLLDARDADGSWRHRVTAAAQVPPQWFADLENSAVGNMQIKRLVNRLLGAVIGKLAIPLYFHWGAIKEKPSFPIPTALQDKGFYPDHDEIQWLQGQQSDTAFREWRGGLGDSPRGHDDVVMSAPIPNTVSIPSEGPAPKPANSLPPEQESAPALGEDIHALLSRRQLLLEQRLATEIPENRAIRLAREATAANGEPPGKGGAKVFVWEEREEFAGGFIRRAVNRSTAADLWNDFAPTQRMFDSWANEWDLCIALDPTASARPVVDSTPQLIVVSQHSDHHEDSPASAEVTEVSPPTDVSTITNLPSPSDASAAPAAPETPEVESSELSPDLALLPDEPIDIESTAASLLAVYRSYDTESTSVFNSDDLPKIEEVIRARFGFTGPSSPSRYAKSLRHDIYGRSIGDETWTSLKKPGFALLPTLLAFILDAEKLADIPEELVDLRQDTADIACSEWAVDVNRKVFDKTPFYILHPQAKNSDPKLHIILHSAVAALQVIRMGWGFSSVDEIAYHLRLLGIEYYVCTTGPAVCRPHPQVFRTGLAYKARRIQFINSSRGRFARCAGGIVGRLARDHDDNLTQGPSEAVFHTGRRFWDGISEMAFWAETLTREEIDLICGVYFVNTGSKHSGEADGLQKKAVSWWPTPAAYSGSGMNIGWWSPCCESWYQKRVADIEENGELELYTRSEWRDKIKFMQKSRQVSVANEKISAEYLLKRLVK</sequence>
<evidence type="ECO:0000313" key="3">
    <source>
        <dbReference type="Proteomes" id="UP001362999"/>
    </source>
</evidence>
<dbReference type="Proteomes" id="UP001362999">
    <property type="component" value="Unassembled WGS sequence"/>
</dbReference>
<evidence type="ECO:0000313" key="2">
    <source>
        <dbReference type="EMBL" id="KAK7006112.1"/>
    </source>
</evidence>
<feature type="region of interest" description="Disordered" evidence="1">
    <location>
        <begin position="448"/>
        <end position="502"/>
    </location>
</feature>
<organism evidence="2 3">
    <name type="scientific">Favolaschia claudopus</name>
    <dbReference type="NCBI Taxonomy" id="2862362"/>
    <lineage>
        <taxon>Eukaryota</taxon>
        <taxon>Fungi</taxon>
        <taxon>Dikarya</taxon>
        <taxon>Basidiomycota</taxon>
        <taxon>Agaricomycotina</taxon>
        <taxon>Agaricomycetes</taxon>
        <taxon>Agaricomycetidae</taxon>
        <taxon>Agaricales</taxon>
        <taxon>Marasmiineae</taxon>
        <taxon>Mycenaceae</taxon>
        <taxon>Favolaschia</taxon>
    </lineage>
</organism>
<protein>
    <submittedName>
        <fullName evidence="2">Uncharacterized protein</fullName>
    </submittedName>
</protein>
<feature type="non-terminal residue" evidence="2">
    <location>
        <position position="1"/>
    </location>
</feature>
<dbReference type="EMBL" id="JAWWNJ010000076">
    <property type="protein sequence ID" value="KAK7006112.1"/>
    <property type="molecule type" value="Genomic_DNA"/>
</dbReference>
<gene>
    <name evidence="2" type="ORF">R3P38DRAFT_2555656</name>
</gene>